<comment type="similarity">
    <text evidence="1 2">Belongs to the actin family.</text>
</comment>
<evidence type="ECO:0000256" key="2">
    <source>
        <dbReference type="RuleBase" id="RU000487"/>
    </source>
</evidence>
<dbReference type="OrthoDB" id="9932367at2759"/>
<evidence type="ECO:0000313" key="4">
    <source>
        <dbReference type="EMBL" id="NXN09430.1"/>
    </source>
</evidence>
<dbReference type="InterPro" id="IPR043129">
    <property type="entry name" value="ATPase_NBD"/>
</dbReference>
<dbReference type="SMART" id="SM00268">
    <property type="entry name" value="ACTIN"/>
    <property type="match status" value="1"/>
</dbReference>
<dbReference type="EMBL" id="VXBD01003704">
    <property type="protein sequence ID" value="NXN09430.1"/>
    <property type="molecule type" value="Genomic_DNA"/>
</dbReference>
<gene>
    <name evidence="4" type="primary">Actl9</name>
    <name evidence="4" type="ORF">INDMAC_R14750</name>
</gene>
<evidence type="ECO:0000256" key="1">
    <source>
        <dbReference type="ARBA" id="ARBA00006752"/>
    </source>
</evidence>
<accession>A0A7L1G6T0</accession>
<organism evidence="4 5">
    <name type="scientific">Indicator maculatus</name>
    <name type="common">spotted honeyguide</name>
    <dbReference type="NCBI Taxonomy" id="545262"/>
    <lineage>
        <taxon>Eukaryota</taxon>
        <taxon>Metazoa</taxon>
        <taxon>Chordata</taxon>
        <taxon>Craniata</taxon>
        <taxon>Vertebrata</taxon>
        <taxon>Euteleostomi</taxon>
        <taxon>Archelosauria</taxon>
        <taxon>Archosauria</taxon>
        <taxon>Dinosauria</taxon>
        <taxon>Saurischia</taxon>
        <taxon>Theropoda</taxon>
        <taxon>Coelurosauria</taxon>
        <taxon>Aves</taxon>
        <taxon>Neognathae</taxon>
        <taxon>Neoaves</taxon>
        <taxon>Telluraves</taxon>
        <taxon>Coraciimorphae</taxon>
        <taxon>Piciformes</taxon>
        <taxon>Indicatoridae</taxon>
        <taxon>Indicator</taxon>
    </lineage>
</organism>
<dbReference type="SUPFAM" id="SSF53067">
    <property type="entry name" value="Actin-like ATPase domain"/>
    <property type="match status" value="2"/>
</dbReference>
<evidence type="ECO:0000256" key="3">
    <source>
        <dbReference type="SAM" id="MobiDB-lite"/>
    </source>
</evidence>
<feature type="non-terminal residue" evidence="4">
    <location>
        <position position="374"/>
    </location>
</feature>
<feature type="non-terminal residue" evidence="4">
    <location>
        <position position="1"/>
    </location>
</feature>
<dbReference type="Gene3D" id="3.30.420.40">
    <property type="match status" value="2"/>
</dbReference>
<dbReference type="PRINTS" id="PR00190">
    <property type="entry name" value="ACTIN"/>
</dbReference>
<comment type="caution">
    <text evidence="4">The sequence shown here is derived from an EMBL/GenBank/DDBJ whole genome shotgun (WGS) entry which is preliminary data.</text>
</comment>
<reference evidence="4 5" key="1">
    <citation type="submission" date="2019-09" db="EMBL/GenBank/DDBJ databases">
        <title>Bird 10,000 Genomes (B10K) Project - Family phase.</title>
        <authorList>
            <person name="Zhang G."/>
        </authorList>
    </citation>
    <scope>NUCLEOTIDE SEQUENCE [LARGE SCALE GENOMIC DNA]</scope>
    <source>
        <strain evidence="4">B10K-DU-001-78</strain>
        <tissue evidence="4">Muscle</tissue>
    </source>
</reference>
<dbReference type="Gene3D" id="3.90.640.10">
    <property type="entry name" value="Actin, Chain A, domain 4"/>
    <property type="match status" value="1"/>
</dbReference>
<dbReference type="FunFam" id="3.30.420.40:FF:000050">
    <property type="entry name" value="Actin, alpha skeletal muscle"/>
    <property type="match status" value="1"/>
</dbReference>
<keyword evidence="5" id="KW-1185">Reference proteome</keyword>
<dbReference type="InterPro" id="IPR004000">
    <property type="entry name" value="Actin"/>
</dbReference>
<dbReference type="AlphaFoldDB" id="A0A7L1G6T0"/>
<feature type="region of interest" description="Disordered" evidence="3">
    <location>
        <begin position="45"/>
        <end position="65"/>
    </location>
</feature>
<dbReference type="PANTHER" id="PTHR11937">
    <property type="entry name" value="ACTIN"/>
    <property type="match status" value="1"/>
</dbReference>
<evidence type="ECO:0000313" key="5">
    <source>
        <dbReference type="Proteomes" id="UP000557230"/>
    </source>
</evidence>
<dbReference type="Pfam" id="PF00022">
    <property type="entry name" value="Actin"/>
    <property type="match status" value="1"/>
</dbReference>
<name>A0A7L1G6T0_9PICI</name>
<proteinExistence type="inferred from homology"/>
<sequence length="374" mass="41190">SQKLELRTGAVVIDPGTRSCRAGFCGEQTPRVEINTLVGCPVAWPPGPGENRSEASTGEEALPGPEAGMQLMQKGITTNWEAAGSLWQHLFDHELQVPPEDYPLLLTEPPLSPSRHRGKMVELVFEALGCPGFFISQQPVLTAYAHGRTSGLVVDVGHAVSCAVPVHEGYSLAHAAKKSELAGSQLSWYLLKLLGDRGEVLSSEVADRVEDIKHKCCYVASSFEAECQLPPGSYTLDYALPDGQTISLSKERFQCPEMLFNPPAAWGISYAGIHDMAQRSLTQLPEQMRSMMYRNILLCGGSSLFEGLERRFHSELLQILAPSTKVKVAATPLRRYSAWTGGSILTSLTNFQTWWIRRDEYNEEGPGIVHQRCY</sequence>
<protein>
    <submittedName>
        <fullName evidence="4">ACTL9 protein</fullName>
    </submittedName>
</protein>
<dbReference type="Proteomes" id="UP000557230">
    <property type="component" value="Unassembled WGS sequence"/>
</dbReference>